<dbReference type="OrthoDB" id="3700495at2759"/>
<proteinExistence type="predicted"/>
<dbReference type="RefSeq" id="XP_024718422.1">
    <property type="nucleotide sequence ID" value="XM_024866952.1"/>
</dbReference>
<dbReference type="GeneID" id="36575033"/>
<dbReference type="InParanoid" id="A0A2T3AUU1"/>
<sequence length="69" mass="8456">MCDYTEVEFRCGHRRFVVREWCEKWKRTHRCRFAYYRDVVGITFILERRCGDCNRGTKRFVSMSHVGKS</sequence>
<protein>
    <submittedName>
        <fullName evidence="1">Uncharacterized protein</fullName>
    </submittedName>
</protein>
<dbReference type="EMBL" id="KZ679015">
    <property type="protein sequence ID" value="PSS12424.1"/>
    <property type="molecule type" value="Genomic_DNA"/>
</dbReference>
<dbReference type="AlphaFoldDB" id="A0A2T3AUU1"/>
<keyword evidence="2" id="KW-1185">Reference proteome</keyword>
<accession>A0A2T3AUU1</accession>
<dbReference type="Proteomes" id="UP000241818">
    <property type="component" value="Unassembled WGS sequence"/>
</dbReference>
<organism evidence="1 2">
    <name type="scientific">Amorphotheca resinae ATCC 22711</name>
    <dbReference type="NCBI Taxonomy" id="857342"/>
    <lineage>
        <taxon>Eukaryota</taxon>
        <taxon>Fungi</taxon>
        <taxon>Dikarya</taxon>
        <taxon>Ascomycota</taxon>
        <taxon>Pezizomycotina</taxon>
        <taxon>Leotiomycetes</taxon>
        <taxon>Helotiales</taxon>
        <taxon>Amorphothecaceae</taxon>
        <taxon>Amorphotheca</taxon>
    </lineage>
</organism>
<reference evidence="1 2" key="1">
    <citation type="journal article" date="2018" name="New Phytol.">
        <title>Comparative genomics and transcriptomics depict ericoid mycorrhizal fungi as versatile saprotrophs and plant mutualists.</title>
        <authorList>
            <person name="Martino E."/>
            <person name="Morin E."/>
            <person name="Grelet G.A."/>
            <person name="Kuo A."/>
            <person name="Kohler A."/>
            <person name="Daghino S."/>
            <person name="Barry K.W."/>
            <person name="Cichocki N."/>
            <person name="Clum A."/>
            <person name="Dockter R.B."/>
            <person name="Hainaut M."/>
            <person name="Kuo R.C."/>
            <person name="LaButti K."/>
            <person name="Lindahl B.D."/>
            <person name="Lindquist E.A."/>
            <person name="Lipzen A."/>
            <person name="Khouja H.R."/>
            <person name="Magnuson J."/>
            <person name="Murat C."/>
            <person name="Ohm R.A."/>
            <person name="Singer S.W."/>
            <person name="Spatafora J.W."/>
            <person name="Wang M."/>
            <person name="Veneault-Fourrey C."/>
            <person name="Henrissat B."/>
            <person name="Grigoriev I.V."/>
            <person name="Martin F.M."/>
            <person name="Perotto S."/>
        </authorList>
    </citation>
    <scope>NUCLEOTIDE SEQUENCE [LARGE SCALE GENOMIC DNA]</scope>
    <source>
        <strain evidence="1 2">ATCC 22711</strain>
    </source>
</reference>
<name>A0A2T3AUU1_AMORE</name>
<evidence type="ECO:0000313" key="2">
    <source>
        <dbReference type="Proteomes" id="UP000241818"/>
    </source>
</evidence>
<gene>
    <name evidence="1" type="ORF">M430DRAFT_36555</name>
</gene>
<evidence type="ECO:0000313" key="1">
    <source>
        <dbReference type="EMBL" id="PSS12424.1"/>
    </source>
</evidence>